<proteinExistence type="predicted"/>
<keyword evidence="2" id="KW-1185">Reference proteome</keyword>
<accession>A0ACA9PKA6</accession>
<dbReference type="EMBL" id="CAJVQC010020512">
    <property type="protein sequence ID" value="CAG8708424.1"/>
    <property type="molecule type" value="Genomic_DNA"/>
</dbReference>
<protein>
    <submittedName>
        <fullName evidence="1">13180_t:CDS:1</fullName>
    </submittedName>
</protein>
<evidence type="ECO:0000313" key="1">
    <source>
        <dbReference type="EMBL" id="CAG8708424.1"/>
    </source>
</evidence>
<organism evidence="1 2">
    <name type="scientific">Racocetra persica</name>
    <dbReference type="NCBI Taxonomy" id="160502"/>
    <lineage>
        <taxon>Eukaryota</taxon>
        <taxon>Fungi</taxon>
        <taxon>Fungi incertae sedis</taxon>
        <taxon>Mucoromycota</taxon>
        <taxon>Glomeromycotina</taxon>
        <taxon>Glomeromycetes</taxon>
        <taxon>Diversisporales</taxon>
        <taxon>Gigasporaceae</taxon>
        <taxon>Racocetra</taxon>
    </lineage>
</organism>
<gene>
    <name evidence="1" type="ORF">RPERSI_LOCUS10378</name>
</gene>
<name>A0ACA9PKA6_9GLOM</name>
<comment type="caution">
    <text evidence="1">The sequence shown here is derived from an EMBL/GenBank/DDBJ whole genome shotgun (WGS) entry which is preliminary data.</text>
</comment>
<reference evidence="1" key="1">
    <citation type="submission" date="2021-06" db="EMBL/GenBank/DDBJ databases">
        <authorList>
            <person name="Kallberg Y."/>
            <person name="Tangrot J."/>
            <person name="Rosling A."/>
        </authorList>
    </citation>
    <scope>NUCLEOTIDE SEQUENCE</scope>
    <source>
        <strain evidence="1">MA461A</strain>
    </source>
</reference>
<dbReference type="Proteomes" id="UP000789920">
    <property type="component" value="Unassembled WGS sequence"/>
</dbReference>
<evidence type="ECO:0000313" key="2">
    <source>
        <dbReference type="Proteomes" id="UP000789920"/>
    </source>
</evidence>
<sequence length="269" mass="31745">MSTTVNGSNKWDTSRFAEHNKGRAIRTSQLTQAHSHTSNARDAPRDRNSNRVLSLYVKVSNKQMDHRALLSAFSHFGPVKNLDVVPVKSCAFVEFYSQDIYRQVLQQREIFVPGFGDETVVVEERQERRRDNNNRYRNRQSDDNYQRNYSQALYNTHNGMNSQRRGGSPDYRFERNPNFTLYVKVGRERMDRDALWSAFSYFGPVKNLDVVPAKSCAFVEFYSQDAYQQALYQRQISVPGFGNQTVVVEERRERRKDDNNRYRNRQRQW</sequence>